<dbReference type="EMBL" id="KN838668">
    <property type="protein sequence ID" value="KIJ98471.1"/>
    <property type="molecule type" value="Genomic_DNA"/>
</dbReference>
<gene>
    <name evidence="1" type="ORF">K443DRAFT_680759</name>
</gene>
<evidence type="ECO:0000313" key="2">
    <source>
        <dbReference type="Proteomes" id="UP000054477"/>
    </source>
</evidence>
<sequence>MATGPSSVCETKSALPWLESKRNERYNYPVAWTSAIFECVNWAYSMRANLG</sequence>
<name>A0A0C9XLR3_9AGAR</name>
<reference evidence="2" key="2">
    <citation type="submission" date="2015-01" db="EMBL/GenBank/DDBJ databases">
        <title>Evolutionary Origins and Diversification of the Mycorrhizal Mutualists.</title>
        <authorList>
            <consortium name="DOE Joint Genome Institute"/>
            <consortium name="Mycorrhizal Genomics Consortium"/>
            <person name="Kohler A."/>
            <person name="Kuo A."/>
            <person name="Nagy L.G."/>
            <person name="Floudas D."/>
            <person name="Copeland A."/>
            <person name="Barry K.W."/>
            <person name="Cichocki N."/>
            <person name="Veneault-Fourrey C."/>
            <person name="LaButti K."/>
            <person name="Lindquist E.A."/>
            <person name="Lipzen A."/>
            <person name="Lundell T."/>
            <person name="Morin E."/>
            <person name="Murat C."/>
            <person name="Riley R."/>
            <person name="Ohm R."/>
            <person name="Sun H."/>
            <person name="Tunlid A."/>
            <person name="Henrissat B."/>
            <person name="Grigoriev I.V."/>
            <person name="Hibbett D.S."/>
            <person name="Martin F."/>
        </authorList>
    </citation>
    <scope>NUCLEOTIDE SEQUENCE [LARGE SCALE GENOMIC DNA]</scope>
    <source>
        <strain evidence="2">LaAM-08-1</strain>
    </source>
</reference>
<dbReference type="AlphaFoldDB" id="A0A0C9XLR3"/>
<dbReference type="Proteomes" id="UP000054477">
    <property type="component" value="Unassembled WGS sequence"/>
</dbReference>
<organism evidence="1 2">
    <name type="scientific">Laccaria amethystina LaAM-08-1</name>
    <dbReference type="NCBI Taxonomy" id="1095629"/>
    <lineage>
        <taxon>Eukaryota</taxon>
        <taxon>Fungi</taxon>
        <taxon>Dikarya</taxon>
        <taxon>Basidiomycota</taxon>
        <taxon>Agaricomycotina</taxon>
        <taxon>Agaricomycetes</taxon>
        <taxon>Agaricomycetidae</taxon>
        <taxon>Agaricales</taxon>
        <taxon>Agaricineae</taxon>
        <taxon>Hydnangiaceae</taxon>
        <taxon>Laccaria</taxon>
    </lineage>
</organism>
<proteinExistence type="predicted"/>
<dbReference type="HOGENOM" id="CLU_3106714_0_0_1"/>
<protein>
    <submittedName>
        <fullName evidence="1">Uncharacterized protein</fullName>
    </submittedName>
</protein>
<accession>A0A0C9XLR3</accession>
<reference evidence="1 2" key="1">
    <citation type="submission" date="2014-04" db="EMBL/GenBank/DDBJ databases">
        <authorList>
            <consortium name="DOE Joint Genome Institute"/>
            <person name="Kuo A."/>
            <person name="Kohler A."/>
            <person name="Nagy L.G."/>
            <person name="Floudas D."/>
            <person name="Copeland A."/>
            <person name="Barry K.W."/>
            <person name="Cichocki N."/>
            <person name="Veneault-Fourrey C."/>
            <person name="LaButti K."/>
            <person name="Lindquist E.A."/>
            <person name="Lipzen A."/>
            <person name="Lundell T."/>
            <person name="Morin E."/>
            <person name="Murat C."/>
            <person name="Sun H."/>
            <person name="Tunlid A."/>
            <person name="Henrissat B."/>
            <person name="Grigoriev I.V."/>
            <person name="Hibbett D.S."/>
            <person name="Martin F."/>
            <person name="Nordberg H.P."/>
            <person name="Cantor M.N."/>
            <person name="Hua S.X."/>
        </authorList>
    </citation>
    <scope>NUCLEOTIDE SEQUENCE [LARGE SCALE GENOMIC DNA]</scope>
    <source>
        <strain evidence="1 2">LaAM-08-1</strain>
    </source>
</reference>
<evidence type="ECO:0000313" key="1">
    <source>
        <dbReference type="EMBL" id="KIJ98471.1"/>
    </source>
</evidence>
<keyword evidence="2" id="KW-1185">Reference proteome</keyword>